<dbReference type="EMBL" id="JAGFNK010000039">
    <property type="protein sequence ID" value="KAI9510588.1"/>
    <property type="molecule type" value="Genomic_DNA"/>
</dbReference>
<comment type="caution">
    <text evidence="1">The sequence shown here is derived from an EMBL/GenBank/DDBJ whole genome shotgun (WGS) entry which is preliminary data.</text>
</comment>
<gene>
    <name evidence="1" type="ORF">F5148DRAFT_554625</name>
</gene>
<organism evidence="1 2">
    <name type="scientific">Russula earlei</name>
    <dbReference type="NCBI Taxonomy" id="71964"/>
    <lineage>
        <taxon>Eukaryota</taxon>
        <taxon>Fungi</taxon>
        <taxon>Dikarya</taxon>
        <taxon>Basidiomycota</taxon>
        <taxon>Agaricomycotina</taxon>
        <taxon>Agaricomycetes</taxon>
        <taxon>Russulales</taxon>
        <taxon>Russulaceae</taxon>
        <taxon>Russula</taxon>
    </lineage>
</organism>
<evidence type="ECO:0000313" key="2">
    <source>
        <dbReference type="Proteomes" id="UP001207468"/>
    </source>
</evidence>
<dbReference type="Proteomes" id="UP001207468">
    <property type="component" value="Unassembled WGS sequence"/>
</dbReference>
<evidence type="ECO:0000313" key="1">
    <source>
        <dbReference type="EMBL" id="KAI9510588.1"/>
    </source>
</evidence>
<reference evidence="1" key="1">
    <citation type="submission" date="2021-03" db="EMBL/GenBank/DDBJ databases">
        <title>Evolutionary priming and transition to the ectomycorrhizal habit in an iconic lineage of mushroom-forming fungi: is preadaptation a requirement?</title>
        <authorList>
            <consortium name="DOE Joint Genome Institute"/>
            <person name="Looney B.P."/>
            <person name="Miyauchi S."/>
            <person name="Morin E."/>
            <person name="Drula E."/>
            <person name="Courty P.E."/>
            <person name="Chicoki N."/>
            <person name="Fauchery L."/>
            <person name="Kohler A."/>
            <person name="Kuo A."/>
            <person name="LaButti K."/>
            <person name="Pangilinan J."/>
            <person name="Lipzen A."/>
            <person name="Riley R."/>
            <person name="Andreopoulos W."/>
            <person name="He G."/>
            <person name="Johnson J."/>
            <person name="Barry K.W."/>
            <person name="Grigoriev I.V."/>
            <person name="Nagy L."/>
            <person name="Hibbett D."/>
            <person name="Henrissat B."/>
            <person name="Matheny P.B."/>
            <person name="Labbe J."/>
            <person name="Martin A.F."/>
        </authorList>
    </citation>
    <scope>NUCLEOTIDE SEQUENCE</scope>
    <source>
        <strain evidence="1">BPL698</strain>
    </source>
</reference>
<accession>A0ACC0UFU4</accession>
<sequence length="524" mass="56010">MSEDPESRILVVSASPDQARAAVKLIKAFAGGDTSDLPTSNSIPWTIRNKYYSADVHFHLAEYAQWDPQSARRVPAAIFVWTRGQPYAEHVFALQNGLSRFEPEVALAIALGREPPHHDDPPEGPDSFLADHGFEYIDGERTGNRGRARHPGTTASATARAPTPEENGDADDADDVPGLARVVDALSTIMWPTMVREQDATGGGGKRKGQRLGPSLFDFDDGLLRGEPELEGVNEEEEEEEETLAALMEADAADHGAPLTRARRVQREMEALERWLVENEASHEAEYGGTTGADHEDDENHDGDELPSIVLASAPDVRAPGADPWAAASPNHSSRPTPTLPFTAAPPHVTTSSSGFDDDFAAFISAPPAIVLAGPAATATATAAAPSPTASGSIAHLLLPTHTGGSFHSSRSGTSDVDVGEDAGYEALDDRSSFNLSIEHEHEHAPAFDDDGAGLRTSIGQRVAALGDAPFDLTNMLSALRTIREDVAVIEDEAERRATTARFASEFVYKRMSGDGDESQEKES</sequence>
<name>A0ACC0UFU4_9AGAM</name>
<proteinExistence type="predicted"/>
<keyword evidence="2" id="KW-1185">Reference proteome</keyword>
<protein>
    <submittedName>
        <fullName evidence="1">Uncharacterized protein</fullName>
    </submittedName>
</protein>